<dbReference type="STRING" id="740709.A10D4_03790"/>
<evidence type="ECO:0000256" key="1">
    <source>
        <dbReference type="SAM" id="SignalP"/>
    </source>
</evidence>
<dbReference type="Proteomes" id="UP000014115">
    <property type="component" value="Unassembled WGS sequence"/>
</dbReference>
<gene>
    <name evidence="3" type="ORF">A10D4_03790</name>
</gene>
<dbReference type="OrthoDB" id="5733310at2"/>
<dbReference type="PANTHER" id="PTHR34606">
    <property type="entry name" value="BON DOMAIN-CONTAINING PROTEIN"/>
    <property type="match status" value="1"/>
</dbReference>
<dbReference type="eggNOG" id="COG2823">
    <property type="taxonomic scope" value="Bacteria"/>
</dbReference>
<feature type="chain" id="PRO_5003862261" evidence="1">
    <location>
        <begin position="24"/>
        <end position="183"/>
    </location>
</feature>
<feature type="signal peptide" evidence="1">
    <location>
        <begin position="1"/>
        <end position="23"/>
    </location>
</feature>
<organism evidence="3 4">
    <name type="scientific">Idiomarina xiamenensis 10-D-4</name>
    <dbReference type="NCBI Taxonomy" id="740709"/>
    <lineage>
        <taxon>Bacteria</taxon>
        <taxon>Pseudomonadati</taxon>
        <taxon>Pseudomonadota</taxon>
        <taxon>Gammaproteobacteria</taxon>
        <taxon>Alteromonadales</taxon>
        <taxon>Idiomarinaceae</taxon>
        <taxon>Idiomarina</taxon>
    </lineage>
</organism>
<keyword evidence="4" id="KW-1185">Reference proteome</keyword>
<feature type="domain" description="BON" evidence="2">
    <location>
        <begin position="32"/>
        <end position="100"/>
    </location>
</feature>
<dbReference type="Gene3D" id="3.30.1340.30">
    <property type="match status" value="2"/>
</dbReference>
<dbReference type="SMART" id="SM00749">
    <property type="entry name" value="BON"/>
    <property type="match status" value="2"/>
</dbReference>
<feature type="domain" description="BON" evidence="2">
    <location>
        <begin position="115"/>
        <end position="183"/>
    </location>
</feature>
<dbReference type="PROSITE" id="PS50914">
    <property type="entry name" value="BON"/>
    <property type="match status" value="2"/>
</dbReference>
<dbReference type="AlphaFoldDB" id="K2KDD2"/>
<keyword evidence="1" id="KW-0732">Signal</keyword>
<comment type="caution">
    <text evidence="3">The sequence shown here is derived from an EMBL/GenBank/DDBJ whole genome shotgun (WGS) entry which is preliminary data.</text>
</comment>
<sequence length="183" mass="19538">MKRTTLSMVLAAAIGSASVSAYAANDWQDGAKDAWIDGTAETTLLLNTNLNNFDINTDVENGEITLTGKVDSEVDKSLAGELVRNIDGVTDVHNELTVINDDGEEDDEGIMDTLNDSKISTVVKTRLLFSSDVSGTSIDVEVNRGVVTLTGTVDSDAERDLAVEIAKSTDDVRDVENNIEVAD</sequence>
<accession>K2KDD2</accession>
<reference evidence="3 4" key="1">
    <citation type="journal article" date="2012" name="J. Bacteriol.">
        <title>Genome Sequence of Idiomarina xiamenensis Type Strain 10-D-4.</title>
        <authorList>
            <person name="Lai Q."/>
            <person name="Wang L."/>
            <person name="Wang W."/>
            <person name="Shao Z."/>
        </authorList>
    </citation>
    <scope>NUCLEOTIDE SEQUENCE [LARGE SCALE GENOMIC DNA]</scope>
    <source>
        <strain evidence="3 4">10-D-4</strain>
    </source>
</reference>
<protein>
    <submittedName>
        <fullName evidence="3">Transport-associated protein</fullName>
    </submittedName>
</protein>
<evidence type="ECO:0000313" key="4">
    <source>
        <dbReference type="Proteomes" id="UP000014115"/>
    </source>
</evidence>
<dbReference type="Pfam" id="PF04972">
    <property type="entry name" value="BON"/>
    <property type="match status" value="2"/>
</dbReference>
<proteinExistence type="predicted"/>
<dbReference type="InterPro" id="IPR007055">
    <property type="entry name" value="BON_dom"/>
</dbReference>
<evidence type="ECO:0000259" key="2">
    <source>
        <dbReference type="PROSITE" id="PS50914"/>
    </source>
</evidence>
<name>K2KDD2_9GAMM</name>
<dbReference type="EMBL" id="AMRG01000004">
    <property type="protein sequence ID" value="EKE84702.1"/>
    <property type="molecule type" value="Genomic_DNA"/>
</dbReference>
<dbReference type="PATRIC" id="fig|740709.3.peg.765"/>
<dbReference type="PANTHER" id="PTHR34606:SF15">
    <property type="entry name" value="BON DOMAIN-CONTAINING PROTEIN"/>
    <property type="match status" value="1"/>
</dbReference>
<dbReference type="InterPro" id="IPR014004">
    <property type="entry name" value="Transpt-assoc_nodulatn_dom_bac"/>
</dbReference>
<dbReference type="InterPro" id="IPR051686">
    <property type="entry name" value="Lipoprotein_DolP"/>
</dbReference>
<evidence type="ECO:0000313" key="3">
    <source>
        <dbReference type="EMBL" id="EKE84702.1"/>
    </source>
</evidence>
<dbReference type="RefSeq" id="WP_008487836.1">
    <property type="nucleotide sequence ID" value="NZ_AMRG01000004.1"/>
</dbReference>